<dbReference type="GO" id="GO:0003677">
    <property type="term" value="F:DNA binding"/>
    <property type="evidence" value="ECO:0007669"/>
    <property type="project" value="InterPro"/>
</dbReference>
<evidence type="ECO:0000313" key="3">
    <source>
        <dbReference type="EMBL" id="MDG3497003.1"/>
    </source>
</evidence>
<gene>
    <name evidence="3" type="ORF">FEV09_20900</name>
</gene>
<dbReference type="InterPro" id="IPR051698">
    <property type="entry name" value="Transposase_11-like"/>
</dbReference>
<dbReference type="PANTHER" id="PTHR30298">
    <property type="entry name" value="H REPEAT-ASSOCIATED PREDICTED TRANSPOSASE"/>
    <property type="match status" value="1"/>
</dbReference>
<evidence type="ECO:0000313" key="4">
    <source>
        <dbReference type="Proteomes" id="UP001152872"/>
    </source>
</evidence>
<dbReference type="GO" id="GO:0004803">
    <property type="term" value="F:transposase activity"/>
    <property type="evidence" value="ECO:0007669"/>
    <property type="project" value="InterPro"/>
</dbReference>
<reference evidence="3" key="1">
    <citation type="submission" date="2019-05" db="EMBL/GenBank/DDBJ databases">
        <title>Whole genome sequencing of Pseudanabaena catenata USMAC16.</title>
        <authorList>
            <person name="Khan Z."/>
            <person name="Omar W.M."/>
            <person name="Convey P."/>
            <person name="Merican F."/>
            <person name="Najimudin N."/>
        </authorList>
    </citation>
    <scope>NUCLEOTIDE SEQUENCE</scope>
    <source>
        <strain evidence="3">USMAC16</strain>
    </source>
</reference>
<evidence type="ECO:0000259" key="1">
    <source>
        <dbReference type="Pfam" id="PF01609"/>
    </source>
</evidence>
<dbReference type="NCBIfam" id="NF033564">
    <property type="entry name" value="transpos_ISAs1"/>
    <property type="match status" value="1"/>
</dbReference>
<feature type="domain" description="Transposase IS4-like" evidence="1">
    <location>
        <begin position="109"/>
        <end position="340"/>
    </location>
</feature>
<dbReference type="GO" id="GO:0006313">
    <property type="term" value="P:DNA transposition"/>
    <property type="evidence" value="ECO:0007669"/>
    <property type="project" value="InterPro"/>
</dbReference>
<keyword evidence="4" id="KW-1185">Reference proteome</keyword>
<dbReference type="InterPro" id="IPR002559">
    <property type="entry name" value="Transposase_11"/>
</dbReference>
<proteinExistence type="predicted"/>
<dbReference type="Pfam" id="PF13808">
    <property type="entry name" value="DDE_Tnp_1_assoc"/>
    <property type="match status" value="1"/>
</dbReference>
<dbReference type="InterPro" id="IPR047647">
    <property type="entry name" value="ISAs1_transpos"/>
</dbReference>
<organism evidence="3 4">
    <name type="scientific">Pseudanabaena catenata USMAC16</name>
    <dbReference type="NCBI Taxonomy" id="1855837"/>
    <lineage>
        <taxon>Bacteria</taxon>
        <taxon>Bacillati</taxon>
        <taxon>Cyanobacteriota</taxon>
        <taxon>Cyanophyceae</taxon>
        <taxon>Pseudanabaenales</taxon>
        <taxon>Pseudanabaenaceae</taxon>
        <taxon>Pseudanabaena</taxon>
    </lineage>
</organism>
<dbReference type="PANTHER" id="PTHR30298:SF0">
    <property type="entry name" value="PROTEIN YBFL-RELATED"/>
    <property type="match status" value="1"/>
</dbReference>
<dbReference type="Pfam" id="PF01609">
    <property type="entry name" value="DDE_Tnp_1"/>
    <property type="match status" value="1"/>
</dbReference>
<dbReference type="AlphaFoldDB" id="A0A9X4MAR0"/>
<name>A0A9X4MAR0_9CYAN</name>
<dbReference type="InterPro" id="IPR032806">
    <property type="entry name" value="YbfD_N"/>
</dbReference>
<dbReference type="RefSeq" id="WP_009629210.1">
    <property type="nucleotide sequence ID" value="NZ_VBTY01000261.1"/>
</dbReference>
<accession>A0A9X4MAR0</accession>
<protein>
    <submittedName>
        <fullName evidence="3">ISAs1 family transposase</fullName>
    </submittedName>
</protein>
<dbReference type="Proteomes" id="UP001152872">
    <property type="component" value="Unassembled WGS sequence"/>
</dbReference>
<sequence>MSSTISPVALIETHFGNLRDPRAAHSIEHKLLDILVISICGTISGANDFTAIAEYGKSKKKWLKTFLELENGIPSADTFERIFARLNPLELQKCFIGWMEAVHKTTGGELINIDGKTLRGAKEAGNSRSLIHMVSVWSATQHLVLGQKKVSEKSNEITAIPPLLEMLAIRGCLVSIDAMGCQTEIAKTIIEQGADYVLALKGNQGNLHDDVSQLFTSARAQKFHNIEHQFHSTVEKGHGRIEKRSYWTMGNTEFLIGAEKWTGLKSIGMVESERNVNGVVSIQQRYYILSIESDVHRFSQSVRSHWSIENQLHWILDVGFDEDASQGCRGYTAENLAVIRHVGLNLLSRDKKTKVGVKTKRLKAGWDDNYLKHILNALNIVSP</sequence>
<feature type="domain" description="H repeat-associated protein N-terminal" evidence="2">
    <location>
        <begin position="13"/>
        <end position="99"/>
    </location>
</feature>
<dbReference type="EMBL" id="VBTY01000261">
    <property type="protein sequence ID" value="MDG3497003.1"/>
    <property type="molecule type" value="Genomic_DNA"/>
</dbReference>
<comment type="caution">
    <text evidence="3">The sequence shown here is derived from an EMBL/GenBank/DDBJ whole genome shotgun (WGS) entry which is preliminary data.</text>
</comment>
<evidence type="ECO:0000259" key="2">
    <source>
        <dbReference type="Pfam" id="PF13808"/>
    </source>
</evidence>